<dbReference type="GO" id="GO:0005634">
    <property type="term" value="C:nucleus"/>
    <property type="evidence" value="ECO:0007669"/>
    <property type="project" value="UniProtKB-SubCell"/>
</dbReference>
<name>A0A2U1PLD1_ARTAN</name>
<reference evidence="7 8" key="1">
    <citation type="journal article" date="2018" name="Mol. Plant">
        <title>The genome of Artemisia annua provides insight into the evolution of Asteraceae family and artemisinin biosynthesis.</title>
        <authorList>
            <person name="Shen Q."/>
            <person name="Zhang L."/>
            <person name="Liao Z."/>
            <person name="Wang S."/>
            <person name="Yan T."/>
            <person name="Shi P."/>
            <person name="Liu M."/>
            <person name="Fu X."/>
            <person name="Pan Q."/>
            <person name="Wang Y."/>
            <person name="Lv Z."/>
            <person name="Lu X."/>
            <person name="Zhang F."/>
            <person name="Jiang W."/>
            <person name="Ma Y."/>
            <person name="Chen M."/>
            <person name="Hao X."/>
            <person name="Li L."/>
            <person name="Tang Y."/>
            <person name="Lv G."/>
            <person name="Zhou Y."/>
            <person name="Sun X."/>
            <person name="Brodelius P.E."/>
            <person name="Rose J.K.C."/>
            <person name="Tang K."/>
        </authorList>
    </citation>
    <scope>NUCLEOTIDE SEQUENCE [LARGE SCALE GENOMIC DNA]</scope>
    <source>
        <strain evidence="8">cv. Huhao1</strain>
        <tissue evidence="7">Leaf</tissue>
    </source>
</reference>
<evidence type="ECO:0000256" key="4">
    <source>
        <dbReference type="RuleBase" id="RU000682"/>
    </source>
</evidence>
<protein>
    <submittedName>
        <fullName evidence="7">Homeodomain-like, Zinc finger, FYVE/PHD-type, Zinc finger, RING/FYVE/PHD-type</fullName>
    </submittedName>
</protein>
<dbReference type="SMART" id="SM00389">
    <property type="entry name" value="HOX"/>
    <property type="match status" value="1"/>
</dbReference>
<evidence type="ECO:0000256" key="2">
    <source>
        <dbReference type="ARBA" id="ARBA00023242"/>
    </source>
</evidence>
<dbReference type="InterPro" id="IPR001356">
    <property type="entry name" value="HD"/>
</dbReference>
<keyword evidence="3 4" id="KW-0371">Homeobox</keyword>
<proteinExistence type="predicted"/>
<organism evidence="7 8">
    <name type="scientific">Artemisia annua</name>
    <name type="common">Sweet wormwood</name>
    <dbReference type="NCBI Taxonomy" id="35608"/>
    <lineage>
        <taxon>Eukaryota</taxon>
        <taxon>Viridiplantae</taxon>
        <taxon>Streptophyta</taxon>
        <taxon>Embryophyta</taxon>
        <taxon>Tracheophyta</taxon>
        <taxon>Spermatophyta</taxon>
        <taxon>Magnoliopsida</taxon>
        <taxon>eudicotyledons</taxon>
        <taxon>Gunneridae</taxon>
        <taxon>Pentapetalae</taxon>
        <taxon>asterids</taxon>
        <taxon>campanulids</taxon>
        <taxon>Asterales</taxon>
        <taxon>Asteraceae</taxon>
        <taxon>Asteroideae</taxon>
        <taxon>Anthemideae</taxon>
        <taxon>Artemisiinae</taxon>
        <taxon>Artemisia</taxon>
    </lineage>
</organism>
<dbReference type="OrthoDB" id="1903104at2759"/>
<feature type="DNA-binding region" description="Homeobox" evidence="3">
    <location>
        <begin position="87"/>
        <end position="146"/>
    </location>
</feature>
<dbReference type="PANTHER" id="PTHR12628:SF10">
    <property type="entry name" value="HOMEOBOX DOMAIN-CONTAINING PROTEIN"/>
    <property type="match status" value="1"/>
</dbReference>
<dbReference type="EMBL" id="PKPP01001004">
    <property type="protein sequence ID" value="PWA86548.1"/>
    <property type="molecule type" value="Genomic_DNA"/>
</dbReference>
<dbReference type="InterPro" id="IPR009057">
    <property type="entry name" value="Homeodomain-like_sf"/>
</dbReference>
<accession>A0A2U1PLD1</accession>
<comment type="subcellular location">
    <subcellularLocation>
        <location evidence="1 3 4">Nucleus</location>
    </subcellularLocation>
</comment>
<dbReference type="SUPFAM" id="SSF46689">
    <property type="entry name" value="Homeodomain-like"/>
    <property type="match status" value="1"/>
</dbReference>
<dbReference type="GO" id="GO:0003677">
    <property type="term" value="F:DNA binding"/>
    <property type="evidence" value="ECO:0007669"/>
    <property type="project" value="UniProtKB-UniRule"/>
</dbReference>
<dbReference type="FunFam" id="1.10.10.60:FF:000437">
    <property type="entry name" value="pathogenesis-related homeodomain protein"/>
    <property type="match status" value="1"/>
</dbReference>
<feature type="domain" description="Homeobox" evidence="6">
    <location>
        <begin position="85"/>
        <end position="145"/>
    </location>
</feature>
<dbReference type="Gene3D" id="1.10.10.60">
    <property type="entry name" value="Homeodomain-like"/>
    <property type="match status" value="1"/>
</dbReference>
<sequence>MFGKDALVNEQVSEDEDWGPTNRKRREKESDAATTLMTLCETEKSVKDTLCETEKIVKGVADTSTEKSVKDVADSSTADTNLSCKGTKRSFFRIPADAVEKLRIVFATNQLPSRALKEELSKQLGLDPEKVNKWFKNARYLSLKTKKVSL</sequence>
<dbReference type="Pfam" id="PF00046">
    <property type="entry name" value="Homeodomain"/>
    <property type="match status" value="1"/>
</dbReference>
<evidence type="ECO:0000313" key="8">
    <source>
        <dbReference type="Proteomes" id="UP000245207"/>
    </source>
</evidence>
<evidence type="ECO:0000256" key="3">
    <source>
        <dbReference type="PROSITE-ProRule" id="PRU00108"/>
    </source>
</evidence>
<keyword evidence="2 3" id="KW-0539">Nucleus</keyword>
<evidence type="ECO:0000259" key="6">
    <source>
        <dbReference type="PROSITE" id="PS50071"/>
    </source>
</evidence>
<evidence type="ECO:0000256" key="5">
    <source>
        <dbReference type="SAM" id="MobiDB-lite"/>
    </source>
</evidence>
<dbReference type="PANTHER" id="PTHR12628">
    <property type="entry name" value="POLYCOMB-LIKE TRANSCRIPTION FACTOR"/>
    <property type="match status" value="1"/>
</dbReference>
<dbReference type="GO" id="GO:0045814">
    <property type="term" value="P:negative regulation of gene expression, epigenetic"/>
    <property type="evidence" value="ECO:0007669"/>
    <property type="project" value="TreeGrafter"/>
</dbReference>
<dbReference type="PROSITE" id="PS50071">
    <property type="entry name" value="HOMEOBOX_2"/>
    <property type="match status" value="1"/>
</dbReference>
<dbReference type="AlphaFoldDB" id="A0A2U1PLD1"/>
<evidence type="ECO:0000313" key="7">
    <source>
        <dbReference type="EMBL" id="PWA86548.1"/>
    </source>
</evidence>
<dbReference type="STRING" id="35608.A0A2U1PLD1"/>
<dbReference type="Proteomes" id="UP000245207">
    <property type="component" value="Unassembled WGS sequence"/>
</dbReference>
<gene>
    <name evidence="7" type="ORF">CTI12_AA139520</name>
</gene>
<dbReference type="CDD" id="cd00086">
    <property type="entry name" value="homeodomain"/>
    <property type="match status" value="1"/>
</dbReference>
<evidence type="ECO:0000256" key="1">
    <source>
        <dbReference type="ARBA" id="ARBA00004123"/>
    </source>
</evidence>
<keyword evidence="3 4" id="KW-0238">DNA-binding</keyword>
<dbReference type="GO" id="GO:0003682">
    <property type="term" value="F:chromatin binding"/>
    <property type="evidence" value="ECO:0007669"/>
    <property type="project" value="TreeGrafter"/>
</dbReference>
<feature type="region of interest" description="Disordered" evidence="5">
    <location>
        <begin position="1"/>
        <end position="32"/>
    </location>
</feature>
<comment type="caution">
    <text evidence="7">The sequence shown here is derived from an EMBL/GenBank/DDBJ whole genome shotgun (WGS) entry which is preliminary data.</text>
</comment>
<keyword evidence="8" id="KW-1185">Reference proteome</keyword>